<accession>A0ABU8NBP0</accession>
<dbReference type="SUPFAM" id="SSF56645">
    <property type="entry name" value="Acyl-CoA dehydrogenase NM domain-like"/>
    <property type="match status" value="1"/>
</dbReference>
<dbReference type="InterPro" id="IPR036250">
    <property type="entry name" value="AcylCo_DH-like_C"/>
</dbReference>
<dbReference type="Gene3D" id="2.40.110.10">
    <property type="entry name" value="Butyryl-CoA Dehydrogenase, subunit A, domain 2"/>
    <property type="match status" value="1"/>
</dbReference>
<feature type="domain" description="Acyl-CoA dehydrogenase C-terminal" evidence="3">
    <location>
        <begin position="239"/>
        <end position="373"/>
    </location>
</feature>
<dbReference type="Gene3D" id="1.10.540.10">
    <property type="entry name" value="Acyl-CoA dehydrogenase/oxidase, N-terminal domain"/>
    <property type="match status" value="1"/>
</dbReference>
<dbReference type="SUPFAM" id="SSF47203">
    <property type="entry name" value="Acyl-CoA dehydrogenase C-terminal domain-like"/>
    <property type="match status" value="1"/>
</dbReference>
<evidence type="ECO:0000259" key="3">
    <source>
        <dbReference type="Pfam" id="PF08028"/>
    </source>
</evidence>
<keyword evidence="1" id="KW-0560">Oxidoreductase</keyword>
<gene>
    <name evidence="4" type="ORF">WCD41_25355</name>
</gene>
<sequence>MTDTLPTAAAPSGTPPDAFEQVLAEIHEGELAREEGRTLPWAPVERLRALGFGALRVPRAYGGGEAAVPELIALVTRLAEADANVAHLLRGHFGHVEQQLVAPASARRDRWLEDAVAGGLVGNAASERGDAPSSAPSTVLRREGERLLLSGTKYYSTGTIFADWITVNAQLDGDRVTATVPAQAPGVRRDDDWDGFGQRLTGSGTTVFDDVDIDPDHVADYRDRVLTHSTAFFQLYLLAVLAGIGRAVVRDTVGFVRPRRRSFVTGRGAIPRDDPLVQEIVGRVSAASFTADELVASAARAVQAAVDTAGPRGLAREAVDAAELAVYRTQLVVVDTVLGATNELFEVGGASATSSGRGLDRHWRNARTLASHNPAVFKARLIGDHLLNGVSPSAEWSAWSTPTP</sequence>
<reference evidence="4 5" key="1">
    <citation type="submission" date="2024-03" db="EMBL/GenBank/DDBJ databases">
        <title>Actinomycetospora sp. OC33-EN06, a novel actinomycete isolated from wild orchid (Aerides multiflora).</title>
        <authorList>
            <person name="Suriyachadkun C."/>
        </authorList>
    </citation>
    <scope>NUCLEOTIDE SEQUENCE [LARGE SCALE GENOMIC DNA]</scope>
    <source>
        <strain evidence="4 5">OC33-EN06</strain>
    </source>
</reference>
<dbReference type="InterPro" id="IPR013786">
    <property type="entry name" value="AcylCoA_DH/ox_N"/>
</dbReference>
<feature type="domain" description="Acyl-CoA dehydrogenase/oxidase N-terminal" evidence="2">
    <location>
        <begin position="32"/>
        <end position="118"/>
    </location>
</feature>
<evidence type="ECO:0000256" key="1">
    <source>
        <dbReference type="ARBA" id="ARBA00023002"/>
    </source>
</evidence>
<name>A0ABU8NBP0_9PSEU</name>
<keyword evidence="5" id="KW-1185">Reference proteome</keyword>
<dbReference type="InterPro" id="IPR037069">
    <property type="entry name" value="AcylCoA_DH/ox_N_sf"/>
</dbReference>
<dbReference type="Pfam" id="PF02771">
    <property type="entry name" value="Acyl-CoA_dh_N"/>
    <property type="match status" value="1"/>
</dbReference>
<dbReference type="Pfam" id="PF08028">
    <property type="entry name" value="Acyl-CoA_dh_2"/>
    <property type="match status" value="1"/>
</dbReference>
<dbReference type="RefSeq" id="WP_337717743.1">
    <property type="nucleotide sequence ID" value="NZ_JBBEGL010000008.1"/>
</dbReference>
<dbReference type="InterPro" id="IPR009100">
    <property type="entry name" value="AcylCoA_DH/oxidase_NM_dom_sf"/>
</dbReference>
<evidence type="ECO:0000313" key="4">
    <source>
        <dbReference type="EMBL" id="MEJ2889810.1"/>
    </source>
</evidence>
<dbReference type="PANTHER" id="PTHR43884">
    <property type="entry name" value="ACYL-COA DEHYDROGENASE"/>
    <property type="match status" value="1"/>
</dbReference>
<organism evidence="4 5">
    <name type="scientific">Actinomycetospora aeridis</name>
    <dbReference type="NCBI Taxonomy" id="3129231"/>
    <lineage>
        <taxon>Bacteria</taxon>
        <taxon>Bacillati</taxon>
        <taxon>Actinomycetota</taxon>
        <taxon>Actinomycetes</taxon>
        <taxon>Pseudonocardiales</taxon>
        <taxon>Pseudonocardiaceae</taxon>
        <taxon>Actinomycetospora</taxon>
    </lineage>
</organism>
<dbReference type="EMBL" id="JBBEGL010000008">
    <property type="protein sequence ID" value="MEJ2889810.1"/>
    <property type="molecule type" value="Genomic_DNA"/>
</dbReference>
<dbReference type="PANTHER" id="PTHR43884:SF12">
    <property type="entry name" value="ISOVALERYL-COA DEHYDROGENASE, MITOCHONDRIAL-RELATED"/>
    <property type="match status" value="1"/>
</dbReference>
<evidence type="ECO:0000259" key="2">
    <source>
        <dbReference type="Pfam" id="PF02771"/>
    </source>
</evidence>
<comment type="caution">
    <text evidence="4">The sequence shown here is derived from an EMBL/GenBank/DDBJ whole genome shotgun (WGS) entry which is preliminary data.</text>
</comment>
<proteinExistence type="predicted"/>
<dbReference type="Proteomes" id="UP001370100">
    <property type="component" value="Unassembled WGS sequence"/>
</dbReference>
<dbReference type="InterPro" id="IPR013107">
    <property type="entry name" value="Acyl-CoA_DH_C"/>
</dbReference>
<evidence type="ECO:0000313" key="5">
    <source>
        <dbReference type="Proteomes" id="UP001370100"/>
    </source>
</evidence>
<dbReference type="InterPro" id="IPR046373">
    <property type="entry name" value="Acyl-CoA_Oxase/DH_mid-dom_sf"/>
</dbReference>
<dbReference type="Gene3D" id="1.20.140.10">
    <property type="entry name" value="Butyryl-CoA Dehydrogenase, subunit A, domain 3"/>
    <property type="match status" value="1"/>
</dbReference>
<protein>
    <submittedName>
        <fullName evidence="4">Acyl-CoA dehydrogenase family protein</fullName>
    </submittedName>
</protein>
<dbReference type="PIRSF" id="PIRSF016578">
    <property type="entry name" value="HsaA"/>
    <property type="match status" value="1"/>
</dbReference>